<gene>
    <name evidence="5" type="ORF">DFR52_101507</name>
</gene>
<proteinExistence type="predicted"/>
<evidence type="ECO:0008006" key="7">
    <source>
        <dbReference type="Google" id="ProtNLM"/>
    </source>
</evidence>
<name>A0A317PRM9_9HYPH</name>
<evidence type="ECO:0000259" key="2">
    <source>
        <dbReference type="Pfam" id="PF25791"/>
    </source>
</evidence>
<evidence type="ECO:0000256" key="1">
    <source>
        <dbReference type="SAM" id="MobiDB-lite"/>
    </source>
</evidence>
<evidence type="ECO:0000313" key="5">
    <source>
        <dbReference type="EMBL" id="PWW03819.1"/>
    </source>
</evidence>
<dbReference type="Pfam" id="PF25796">
    <property type="entry name" value="BREX_BrxC_4th"/>
    <property type="match status" value="1"/>
</dbReference>
<dbReference type="InterPro" id="IPR058037">
    <property type="entry name" value="BREX_BrxC_helical"/>
</dbReference>
<protein>
    <recommendedName>
        <fullName evidence="7">BREX system P-loop protein BrxC</fullName>
    </recommendedName>
</protein>
<evidence type="ECO:0000313" key="6">
    <source>
        <dbReference type="Proteomes" id="UP000246352"/>
    </source>
</evidence>
<dbReference type="Pfam" id="PF25792">
    <property type="entry name" value="BREX_BrxC_helical"/>
    <property type="match status" value="1"/>
</dbReference>
<organism evidence="5 6">
    <name type="scientific">Hoeflea marina</name>
    <dbReference type="NCBI Taxonomy" id="274592"/>
    <lineage>
        <taxon>Bacteria</taxon>
        <taxon>Pseudomonadati</taxon>
        <taxon>Pseudomonadota</taxon>
        <taxon>Alphaproteobacteria</taxon>
        <taxon>Hyphomicrobiales</taxon>
        <taxon>Rhizobiaceae</taxon>
        <taxon>Hoeflea</taxon>
    </lineage>
</organism>
<dbReference type="InterPro" id="IPR047679">
    <property type="entry name" value="BREX_BrxC"/>
</dbReference>
<comment type="caution">
    <text evidence="5">The sequence shown here is derived from an EMBL/GenBank/DDBJ whole genome shotgun (WGS) entry which is preliminary data.</text>
</comment>
<sequence>MGTKLREIFAKPVDRSIDGVIKADDMSSLLVELDEYVITKEIGQRLERFLDAYNNYETANGVWISGFFGSGKSHLLKMLALLLENDEVDGKRALEIFETKLGDDPMLAGALRKAVSIASKSILFNIDQKADVISKTDVDALLSVFQKVFDEMCGYYGKQPHIAQFERDLDSRGQLDAFKQAFERTSGKPWERGREQVLFEEKNIATAFAEATGGEVAADVLTRYRNDTRVSIEDFANTVKAWIDSQGPKFRLNFFVDEVGQFIANNVKLMTNLQTIAESLNTKCKGQAWIIVTAQQDMGAVIGDRTQQQENDFSKIQARFANRMPLNSQDVAEVIQKRLLAKTDEGQITLGNIYAHEENNLRTLFDFGDGSFRFKNFSGKDQFVASYPFPNYQYDLFQRAIQGLSDHNAFEGKHSSVGERSMLGVFQDVAKKIADNEIGSIATFDLMFEGIRTALKSSVQQSIQLAERNLGDEFALRVLKSLFLVKYVKEFKPTVRNISILLLSAFDADQTEQRRRIEEALSRLERETLIQRNGDVYEFLTLEEKDVEAEIKSLTVDTSELTKVMEELAFDEILRHRKIKHVSTGIEYPFGRKLDDHLQGRDYEVAINLISPFNDDSETPDAVRMRSMGRDELAVVLGRDIRFMQDLRLWKQTDKFARQARTGSEQPGRDRIIAEKGQQNARRHKDITVRLRKLIGDAKLFVRGVELEIAGDDPQERLTKGFQQLVDKVYTNLPMLRSTYNEADLVRACQPNGDLFGAEGSGLTEPEHEVLNFAQSQRGLGSRTTAKQLTERFGSKPYGWPALAILCLTGSLVTRGKLEARLDGDLLEEKRLAQALNNSNALANILLSPQIEFSAAQVRASRQVFNDLFGVPAESNDARALGAEWLAAVRTLLADLETFARQTSEYPFLAALEPLRQRMSDMRDQQPVWFITEPVEQQDALIDAKEDILDKIRSFMSGPQRKIYDEVRAFLATQDANLSYIDPQAGQKIREALADPDCYKGSSIQELKTSFYQLKETIEQQVLAERKEVVKAIDEVADKVSTTSEFQALTSDQQAQIRRSIEAHKDRLDSQTIIAVLRDRANGVRTNSLSAIMREVVSLSSPPAQPVPPRTLDGMGERGAAPRPRPPEFANARELYIPFSKTYLENENDVDQYLDEMKKALLTTIGSGKKVLI</sequence>
<feature type="region of interest" description="Disordered" evidence="1">
    <location>
        <begin position="1100"/>
        <end position="1128"/>
    </location>
</feature>
<reference evidence="5 6" key="1">
    <citation type="submission" date="2018-05" db="EMBL/GenBank/DDBJ databases">
        <title>Genomic Encyclopedia of Type Strains, Phase IV (KMG-IV): sequencing the most valuable type-strain genomes for metagenomic binning, comparative biology and taxonomic classification.</title>
        <authorList>
            <person name="Goeker M."/>
        </authorList>
    </citation>
    <scope>NUCLEOTIDE SEQUENCE [LARGE SCALE GENOMIC DNA]</scope>
    <source>
        <strain evidence="5 6">DSM 16791</strain>
    </source>
</reference>
<feature type="domain" description="Probable ATP-binding protein BrxC alpha-helical" evidence="3">
    <location>
        <begin position="857"/>
        <end position="977"/>
    </location>
</feature>
<feature type="domain" description="Probable ATP-binding protein BrxC 4th six-stranded beta-sheet" evidence="4">
    <location>
        <begin position="555"/>
        <end position="725"/>
    </location>
</feature>
<dbReference type="InterPro" id="IPR058038">
    <property type="entry name" value="BREX_BrxC_wHTH"/>
</dbReference>
<accession>A0A317PRM9</accession>
<feature type="compositionally biased region" description="Low complexity" evidence="1">
    <location>
        <begin position="1118"/>
        <end position="1128"/>
    </location>
</feature>
<dbReference type="InterPro" id="IPR027417">
    <property type="entry name" value="P-loop_NTPase"/>
</dbReference>
<evidence type="ECO:0000259" key="3">
    <source>
        <dbReference type="Pfam" id="PF25792"/>
    </source>
</evidence>
<dbReference type="NCBIfam" id="NF033441">
    <property type="entry name" value="BREX_BrxC"/>
    <property type="match status" value="1"/>
</dbReference>
<evidence type="ECO:0000259" key="4">
    <source>
        <dbReference type="Pfam" id="PF25796"/>
    </source>
</evidence>
<dbReference type="OrthoDB" id="3201900at2"/>
<dbReference type="Pfam" id="PF25791">
    <property type="entry name" value="WHD_BREX_BrxC"/>
    <property type="match status" value="1"/>
</dbReference>
<dbReference type="AlphaFoldDB" id="A0A317PRM9"/>
<dbReference type="InterPro" id="IPR058036">
    <property type="entry name" value="BREX_BrxC_4th"/>
</dbReference>
<dbReference type="Proteomes" id="UP000246352">
    <property type="component" value="Unassembled WGS sequence"/>
</dbReference>
<dbReference type="EMBL" id="QGTR01000001">
    <property type="protein sequence ID" value="PWW03819.1"/>
    <property type="molecule type" value="Genomic_DNA"/>
</dbReference>
<feature type="domain" description="Probable ATP-binding protein BrxC winged helix-turn-helix" evidence="2">
    <location>
        <begin position="768"/>
        <end position="841"/>
    </location>
</feature>
<dbReference type="SUPFAM" id="SSF52540">
    <property type="entry name" value="P-loop containing nucleoside triphosphate hydrolases"/>
    <property type="match status" value="1"/>
</dbReference>
<dbReference type="RefSeq" id="WP_110030326.1">
    <property type="nucleotide sequence ID" value="NZ_QGTR01000001.1"/>
</dbReference>
<keyword evidence="6" id="KW-1185">Reference proteome</keyword>